<dbReference type="AlphaFoldDB" id="A0A834CH89"/>
<gene>
    <name evidence="1" type="ORF">FQA47_009343</name>
</gene>
<evidence type="ECO:0000313" key="1">
    <source>
        <dbReference type="EMBL" id="KAF6729565.1"/>
    </source>
</evidence>
<reference evidence="1" key="1">
    <citation type="journal article" name="BMC Genomics">
        <title>Long-read sequencing and de novo genome assembly of marine medaka (Oryzias melastigma).</title>
        <authorList>
            <person name="Liang P."/>
            <person name="Saqib H.S.A."/>
            <person name="Ni X."/>
            <person name="Shen Y."/>
        </authorList>
    </citation>
    <scope>NUCLEOTIDE SEQUENCE</scope>
    <source>
        <strain evidence="1">Bigg-433</strain>
    </source>
</reference>
<dbReference type="EMBL" id="WKFB01000253">
    <property type="protein sequence ID" value="KAF6729565.1"/>
    <property type="molecule type" value="Genomic_DNA"/>
</dbReference>
<accession>A0A834CH89</accession>
<evidence type="ECO:0000313" key="2">
    <source>
        <dbReference type="Proteomes" id="UP000646548"/>
    </source>
</evidence>
<organism evidence="1 2">
    <name type="scientific">Oryzias melastigma</name>
    <name type="common">Marine medaka</name>
    <dbReference type="NCBI Taxonomy" id="30732"/>
    <lineage>
        <taxon>Eukaryota</taxon>
        <taxon>Metazoa</taxon>
        <taxon>Chordata</taxon>
        <taxon>Craniata</taxon>
        <taxon>Vertebrata</taxon>
        <taxon>Euteleostomi</taxon>
        <taxon>Actinopterygii</taxon>
        <taxon>Neopterygii</taxon>
        <taxon>Teleostei</taxon>
        <taxon>Neoteleostei</taxon>
        <taxon>Acanthomorphata</taxon>
        <taxon>Ovalentaria</taxon>
        <taxon>Atherinomorphae</taxon>
        <taxon>Beloniformes</taxon>
        <taxon>Adrianichthyidae</taxon>
        <taxon>Oryziinae</taxon>
        <taxon>Oryzias</taxon>
    </lineage>
</organism>
<comment type="caution">
    <text evidence="1">The sequence shown here is derived from an EMBL/GenBank/DDBJ whole genome shotgun (WGS) entry which is preliminary data.</text>
</comment>
<name>A0A834CH89_ORYME</name>
<protein>
    <submittedName>
        <fullName evidence="1">Uncharacterized protein</fullName>
    </submittedName>
</protein>
<sequence length="67" mass="7070">MSKSGLRRGVELGGSSLVRMCAAPGILLLLALAHPGLTQAVSTTRPKWDIKGEIEVIFLRNATAAPE</sequence>
<dbReference type="Proteomes" id="UP000646548">
    <property type="component" value="Unassembled WGS sequence"/>
</dbReference>
<proteinExistence type="predicted"/>